<reference evidence="3" key="1">
    <citation type="submission" date="2019-09" db="EMBL/GenBank/DDBJ databases">
        <authorList>
            <person name="Jung D.-H."/>
        </authorList>
    </citation>
    <scope>NUCLEOTIDE SEQUENCE [LARGE SCALE GENOMIC DNA]</scope>
    <source>
        <strain evidence="3">JA-25</strain>
    </source>
</reference>
<evidence type="ECO:0008006" key="4">
    <source>
        <dbReference type="Google" id="ProtNLM"/>
    </source>
</evidence>
<feature type="compositionally biased region" description="Basic and acidic residues" evidence="1">
    <location>
        <begin position="74"/>
        <end position="91"/>
    </location>
</feature>
<dbReference type="Proteomes" id="UP000606008">
    <property type="component" value="Unassembled WGS sequence"/>
</dbReference>
<accession>A0ABX0QLB4</accession>
<evidence type="ECO:0000313" key="3">
    <source>
        <dbReference type="Proteomes" id="UP000606008"/>
    </source>
</evidence>
<comment type="caution">
    <text evidence="2">The sequence shown here is derived from an EMBL/GenBank/DDBJ whole genome shotgun (WGS) entry which is preliminary data.</text>
</comment>
<gene>
    <name evidence="2" type="ORF">F7231_24075</name>
</gene>
<feature type="compositionally biased region" description="Basic residues" evidence="1">
    <location>
        <begin position="20"/>
        <end position="32"/>
    </location>
</feature>
<reference evidence="3" key="2">
    <citation type="submission" date="2023-07" db="EMBL/GenBank/DDBJ databases">
        <authorList>
            <person name="Jung D.-H."/>
        </authorList>
    </citation>
    <scope>NUCLEOTIDE SEQUENCE [LARGE SCALE GENOMIC DNA]</scope>
    <source>
        <strain evidence="3">JA-25</strain>
    </source>
</reference>
<dbReference type="RefSeq" id="WP_166693855.1">
    <property type="nucleotide sequence ID" value="NZ_WAEL01000011.1"/>
</dbReference>
<feature type="compositionally biased region" description="Basic and acidic residues" evidence="1">
    <location>
        <begin position="101"/>
        <end position="136"/>
    </location>
</feature>
<evidence type="ECO:0000313" key="2">
    <source>
        <dbReference type="EMBL" id="NID13270.1"/>
    </source>
</evidence>
<feature type="region of interest" description="Disordered" evidence="1">
    <location>
        <begin position="1"/>
        <end position="164"/>
    </location>
</feature>
<name>A0ABX0QLB4_9BACT</name>
<keyword evidence="3" id="KW-1185">Reference proteome</keyword>
<dbReference type="EMBL" id="WAEL01000011">
    <property type="protein sequence ID" value="NID13270.1"/>
    <property type="molecule type" value="Genomic_DNA"/>
</dbReference>
<proteinExistence type="predicted"/>
<feature type="compositionally biased region" description="Basic and acidic residues" evidence="1">
    <location>
        <begin position="33"/>
        <end position="59"/>
    </location>
</feature>
<evidence type="ECO:0000256" key="1">
    <source>
        <dbReference type="SAM" id="MobiDB-lite"/>
    </source>
</evidence>
<organism evidence="2 3">
    <name type="scientific">Fibrivirga algicola</name>
    <dbReference type="NCBI Taxonomy" id="2950420"/>
    <lineage>
        <taxon>Bacteria</taxon>
        <taxon>Pseudomonadati</taxon>
        <taxon>Bacteroidota</taxon>
        <taxon>Cytophagia</taxon>
        <taxon>Cytophagales</taxon>
        <taxon>Spirosomataceae</taxon>
        <taxon>Fibrivirga</taxon>
    </lineage>
</organism>
<sequence>MATTRKESSTAAEKPAAKKPATKKTAPKAKKSTGKDDNYTDTALRDRLKEQIKAGDKGGKPGQWSARKSQLLAHEYEKEGGGYKKDKKTDAQKNLSEWTDEDWKTSDGKPADREGGTTRYLPKEAWDKLSDDEKKATNAKKVAGSKAGKQHVANTEKAKKAKKA</sequence>
<protein>
    <recommendedName>
        <fullName evidence="4">DUF5872 domain-containing protein</fullName>
    </recommendedName>
</protein>